<comment type="similarity">
    <text evidence="2">Belongs to the FAD-binding oxidoreductase/transferase type 4 family.</text>
</comment>
<dbReference type="SUPFAM" id="SSF55103">
    <property type="entry name" value="FAD-linked oxidases, C-terminal domain"/>
    <property type="match status" value="1"/>
</dbReference>
<evidence type="ECO:0000256" key="4">
    <source>
        <dbReference type="ARBA" id="ARBA00022827"/>
    </source>
</evidence>
<dbReference type="Gene3D" id="1.10.45.10">
    <property type="entry name" value="Vanillyl-alcohol Oxidase, Chain A, domain 4"/>
    <property type="match status" value="1"/>
</dbReference>
<dbReference type="InterPro" id="IPR016171">
    <property type="entry name" value="Vanillyl_alc_oxidase_C-sub2"/>
</dbReference>
<feature type="domain" description="FAD-binding PCMH-type" evidence="8">
    <location>
        <begin position="35"/>
        <end position="213"/>
    </location>
</feature>
<dbReference type="Pfam" id="PF01565">
    <property type="entry name" value="FAD_binding_4"/>
    <property type="match status" value="1"/>
</dbReference>
<evidence type="ECO:0000256" key="7">
    <source>
        <dbReference type="ARBA" id="ARBA00038897"/>
    </source>
</evidence>
<evidence type="ECO:0000256" key="5">
    <source>
        <dbReference type="ARBA" id="ARBA00022946"/>
    </source>
</evidence>
<dbReference type="InterPro" id="IPR004113">
    <property type="entry name" value="FAD-bd_oxidored_4_C"/>
</dbReference>
<evidence type="ECO:0000313" key="9">
    <source>
        <dbReference type="EMBL" id="SDX86529.1"/>
    </source>
</evidence>
<evidence type="ECO:0000313" key="10">
    <source>
        <dbReference type="Proteomes" id="UP000198647"/>
    </source>
</evidence>
<protein>
    <recommendedName>
        <fullName evidence="7">D-lactate dehydrogenase (cytochrome)</fullName>
        <ecNumber evidence="7">1.1.2.4</ecNumber>
    </recommendedName>
</protein>
<dbReference type="Gene3D" id="3.30.465.10">
    <property type="match status" value="1"/>
</dbReference>
<organism evidence="9 10">
    <name type="scientific">Salimicrobium album</name>
    <dbReference type="NCBI Taxonomy" id="50717"/>
    <lineage>
        <taxon>Bacteria</taxon>
        <taxon>Bacillati</taxon>
        <taxon>Bacillota</taxon>
        <taxon>Bacilli</taxon>
        <taxon>Bacillales</taxon>
        <taxon>Bacillaceae</taxon>
        <taxon>Salimicrobium</taxon>
    </lineage>
</organism>
<keyword evidence="5" id="KW-0809">Transit peptide</keyword>
<comment type="caution">
    <text evidence="9">The sequence shown here is derived from an EMBL/GenBank/DDBJ whole genome shotgun (WGS) entry which is preliminary data.</text>
</comment>
<comment type="cofactor">
    <cofactor evidence="1">
        <name>FAD</name>
        <dbReference type="ChEBI" id="CHEBI:57692"/>
    </cofactor>
</comment>
<dbReference type="SUPFAM" id="SSF56176">
    <property type="entry name" value="FAD-binding/transporter-associated domain-like"/>
    <property type="match status" value="1"/>
</dbReference>
<keyword evidence="6" id="KW-0560">Oxidoreductase</keyword>
<name>A0A1H3F8Q7_9BACI</name>
<evidence type="ECO:0000256" key="2">
    <source>
        <dbReference type="ARBA" id="ARBA00008000"/>
    </source>
</evidence>
<evidence type="ECO:0000256" key="1">
    <source>
        <dbReference type="ARBA" id="ARBA00001974"/>
    </source>
</evidence>
<keyword evidence="10" id="KW-1185">Reference proteome</keyword>
<evidence type="ECO:0000256" key="6">
    <source>
        <dbReference type="ARBA" id="ARBA00023002"/>
    </source>
</evidence>
<dbReference type="EMBL" id="FNOS01000003">
    <property type="protein sequence ID" value="SDX86529.1"/>
    <property type="molecule type" value="Genomic_DNA"/>
</dbReference>
<proteinExistence type="inferred from homology"/>
<dbReference type="PROSITE" id="PS51387">
    <property type="entry name" value="FAD_PCMH"/>
    <property type="match status" value="1"/>
</dbReference>
<evidence type="ECO:0000259" key="8">
    <source>
        <dbReference type="PROSITE" id="PS51387"/>
    </source>
</evidence>
<dbReference type="EC" id="1.1.2.4" evidence="7"/>
<dbReference type="Proteomes" id="UP000198647">
    <property type="component" value="Unassembled WGS sequence"/>
</dbReference>
<keyword evidence="3" id="KW-0285">Flavoprotein</keyword>
<dbReference type="PANTHER" id="PTHR11748">
    <property type="entry name" value="D-LACTATE DEHYDROGENASE"/>
    <property type="match status" value="1"/>
</dbReference>
<keyword evidence="4" id="KW-0274">FAD</keyword>
<sequence>MKHEVLSHLKEILSEEQISTNETIRSHHSKDESYHTPALPEVVLFPRSSREISHILKLANENGVPVTPFGLGSGLEGHVVPVQGGFSIDFSEMDNILEIREQDLLVRVQPGVTRSTLDKALKKHGLFFPVDPGADATIGGMTATNASGTTSVKYGVMKDQIRNLEVVTPDGQIIHTGSLAQKSSSGYNLNDLYTGSEGTLGCISEITLKVYGIPEHITAARATFKEMTEAVDAVTSIVQTGVPVARMEIVDESSIRQVNDWIETDYEVNPTLFLEFHGNEAGLNQDVAFAKEILSDHGCTSVTFEKDTRGRMKLWEGRHNLAYTYTHAYPGRSMMVTDVCVPISSLAEAIVFGREELDRQGLPGGLVGHAGDGNYHAFVMIDKNDENEMHKAEQFNEAIVEHALARGGTCTGEHGVGIGKKKYLEAEHGASLSIMKSIKKALDPNNIMNPGKFIDIG</sequence>
<dbReference type="Pfam" id="PF02913">
    <property type="entry name" value="FAD-oxidase_C"/>
    <property type="match status" value="1"/>
</dbReference>
<dbReference type="InterPro" id="IPR036318">
    <property type="entry name" value="FAD-bd_PCMH-like_sf"/>
</dbReference>
<dbReference type="InterPro" id="IPR016169">
    <property type="entry name" value="FAD-bd_PCMH_sub2"/>
</dbReference>
<evidence type="ECO:0000256" key="3">
    <source>
        <dbReference type="ARBA" id="ARBA00022630"/>
    </source>
</evidence>
<dbReference type="InterPro" id="IPR016164">
    <property type="entry name" value="FAD-linked_Oxase-like_C"/>
</dbReference>
<dbReference type="InterPro" id="IPR016166">
    <property type="entry name" value="FAD-bd_PCMH"/>
</dbReference>
<dbReference type="RefSeq" id="WP_093106859.1">
    <property type="nucleotide sequence ID" value="NZ_FNOS01000003.1"/>
</dbReference>
<dbReference type="PANTHER" id="PTHR11748:SF111">
    <property type="entry name" value="D-LACTATE DEHYDROGENASE, MITOCHONDRIAL-RELATED"/>
    <property type="match status" value="1"/>
</dbReference>
<reference evidence="9 10" key="1">
    <citation type="submission" date="2016-10" db="EMBL/GenBank/DDBJ databases">
        <authorList>
            <person name="Varghese N."/>
            <person name="Submissions S."/>
        </authorList>
    </citation>
    <scope>NUCLEOTIDE SEQUENCE [LARGE SCALE GENOMIC DNA]</scope>
    <source>
        <strain evidence="9 10">DSM 20748</strain>
    </source>
</reference>
<accession>A0A1H3F8Q7</accession>
<dbReference type="Gene3D" id="3.30.70.2740">
    <property type="match status" value="1"/>
</dbReference>
<dbReference type="InterPro" id="IPR006094">
    <property type="entry name" value="Oxid_FAD_bind_N"/>
</dbReference>
<gene>
    <name evidence="9" type="ORF">SAMN04488081_1538</name>
</gene>